<accession>A0A1F7W6H0</accession>
<comment type="caution">
    <text evidence="2">The sequence shown here is derived from an EMBL/GenBank/DDBJ whole genome shotgun (WGS) entry which is preliminary data.</text>
</comment>
<evidence type="ECO:0000256" key="1">
    <source>
        <dbReference type="SAM" id="Coils"/>
    </source>
</evidence>
<feature type="coiled-coil region" evidence="1">
    <location>
        <begin position="6"/>
        <end position="57"/>
    </location>
</feature>
<reference evidence="2 3" key="1">
    <citation type="journal article" date="2016" name="Nat. Commun.">
        <title>Thousands of microbial genomes shed light on interconnected biogeochemical processes in an aquifer system.</title>
        <authorList>
            <person name="Anantharaman K."/>
            <person name="Brown C.T."/>
            <person name="Hug L.A."/>
            <person name="Sharon I."/>
            <person name="Castelle C.J."/>
            <person name="Probst A.J."/>
            <person name="Thomas B.C."/>
            <person name="Singh A."/>
            <person name="Wilkins M.J."/>
            <person name="Karaoz U."/>
            <person name="Brodie E.L."/>
            <person name="Williams K.H."/>
            <person name="Hubbard S.S."/>
            <person name="Banfield J.F."/>
        </authorList>
    </citation>
    <scope>NUCLEOTIDE SEQUENCE [LARGE SCALE GENOMIC DNA]</scope>
</reference>
<keyword evidence="1" id="KW-0175">Coiled coil</keyword>
<dbReference type="Proteomes" id="UP000176501">
    <property type="component" value="Unassembled WGS sequence"/>
</dbReference>
<dbReference type="AlphaFoldDB" id="A0A1F7W6H0"/>
<proteinExistence type="predicted"/>
<sequence length="127" mass="14858">MSLLRLQELHNDLRGKKDERKKLKQAIKDELKHHSRYAEVIDEAGTLREEKKSIEAQVRESVPQDAARLADLDAEIKADEELMSDLAMGLILKNESVELRDEYENRYLPLLKVIFKKEEQRARSKDD</sequence>
<gene>
    <name evidence="2" type="ORF">A2304_01750</name>
</gene>
<dbReference type="EMBL" id="MGFE01000020">
    <property type="protein sequence ID" value="OGL98401.1"/>
    <property type="molecule type" value="Genomic_DNA"/>
</dbReference>
<organism evidence="2 3">
    <name type="scientific">Candidatus Uhrbacteria bacterium RIFOXYB2_FULL_57_15</name>
    <dbReference type="NCBI Taxonomy" id="1802422"/>
    <lineage>
        <taxon>Bacteria</taxon>
        <taxon>Candidatus Uhriibacteriota</taxon>
    </lineage>
</organism>
<name>A0A1F7W6H0_9BACT</name>
<protein>
    <submittedName>
        <fullName evidence="2">Uncharacterized protein</fullName>
    </submittedName>
</protein>
<evidence type="ECO:0000313" key="3">
    <source>
        <dbReference type="Proteomes" id="UP000176501"/>
    </source>
</evidence>
<evidence type="ECO:0000313" key="2">
    <source>
        <dbReference type="EMBL" id="OGL98401.1"/>
    </source>
</evidence>